<keyword evidence="3" id="KW-0732">Signal</keyword>
<evidence type="ECO:0000256" key="3">
    <source>
        <dbReference type="SAM" id="SignalP"/>
    </source>
</evidence>
<dbReference type="EMBL" id="CP000472">
    <property type="protein sequence ID" value="ACJ31473.1"/>
    <property type="molecule type" value="Genomic_DNA"/>
</dbReference>
<sequence>MKNFTRKTLLSGSLLAALLPNIGHTAEHCDGPTVARQGEVEINKPLCMTDNTLYLHFNVPYENSDVTITVSGGTFSGTADAELYLYSGTNWSSEALELQTDTPNSNEESLSFTSKEGKRYFKIRGNIEQTNLLVSVSGGDIPPPPPLGDYVVYDTNVVTSIPAAIIASKAGFDSSVTTILSLSFSDYEAIASNGTNVINHVSEALHYLASTDDIADADLLKLLNFVLVYAKDGEPLTAEQAQSLSIAMQAVAKMSGFLSTAVPAGDIQESYTGAISNFNKGEGAKYFAEQLPHIMALVQFQSLLSNPFANDNYIDATTYTIRALGAAAYYGDTPVKTALNARMTEVLSVMRSHIYLGETAFDARYSDADDILWLVPTALKSLARIYNIAHDEAKQRIDSLIIELHAKLASEVDSEAVGILVNYEFLEAVNRSCGTSDPLASYCVTSEDVLSVVHQCSTDYTLHMQASATTEQLNRSCSEISEHEVHFHQFFGTQGTPLPNDDNQSLDIYAFSSPDDYKKYAGAFFGISTSNGGIYLEGDPAKPDDNSIFIAMVCDDDWVGNSCDYSGQIYNLKHEFTHYLDGRYNRFDEYKYYKYDIAWVEGMAEYLSQGNNYPRTLHNVKGKTIPPLYNIMLMRDSYDDLYQWAYFAMHYLANEHKAEVNLLAEALRAGDTDAYEATIKAVVTRTEAGFIDYVLAHSEAVAPKPEIIPTANEIGSCDLQQQYVSEDDAILAEVTVTNTTDTPISLFWIKNTTGDYIGSKNYRTLNQGDSFTSSGWRANDRMLLSDANLNCVGIAVMTQASNYFTIEPSLVENVVAETIPKQDQFGSCELVNRHIKDKDATGAFSVTNTTDYPVSIVRIDDITGKPLYSSNYGVLNQGESYSSPSWYGNRRFMAADARLNCIAVGVLNNENADYTIDETTIAEAAELEGLPEPNTIGSCDLIEKHYIDEVGYPLSIVNDSDTPVRIYRVLNETGEVNFDKIYATLQPGEEYAKEAKYAWYGKRRAVIATETKQCLGVAIFSQPDSINSFSVSQDLIDNAPQPADSDGDGVIDSEDAFPHDPSESVDSDSDGVGDNRDAFPHDATETTDSDNDGTGDNSDAFPSDPNETKDSDNDGIGDNADTTPNGVEYCMQSADKQSYEWITGVAIANINHSSGKELGGYSDFTQQVINLDAGSNQAITLTTNNDSDSEYWYVWIDFNQDGDFDDSNELVVSDRTSANTLDSSINVPATASGKTRMRVALSYRSIDGACNTISYGEVEDYSVQISTDDDASEPTEPTPSTVPDACATQSPRDRGRLNGGEAVCLADDNSINFSIPDVDSHRSIAITTAHGKGDISLNYNHGSWSNSANSDGSSANPNSSQECIYIPAGNDYWGYLEISGSTGGSTVILEFDTEGCR</sequence>
<dbReference type="eggNOG" id="COG1404">
    <property type="taxonomic scope" value="Bacteria"/>
</dbReference>
<dbReference type="GO" id="GO:0005576">
    <property type="term" value="C:extracellular region"/>
    <property type="evidence" value="ECO:0007669"/>
    <property type="project" value="InterPro"/>
</dbReference>
<evidence type="ECO:0000313" key="5">
    <source>
        <dbReference type="EMBL" id="ACJ31473.1"/>
    </source>
</evidence>
<dbReference type="Proteomes" id="UP000000753">
    <property type="component" value="Chromosome"/>
</dbReference>
<reference evidence="5 6" key="1">
    <citation type="journal article" date="2008" name="PLoS ONE">
        <title>Environmental adaptation: genomic analysis of the piezotolerant and psychrotolerant deep-sea iron reducing bacterium Shewanella piezotolerans WP3.</title>
        <authorList>
            <person name="Wang F."/>
            <person name="Wang J."/>
            <person name="Jian H."/>
            <person name="Zhang B."/>
            <person name="Li S."/>
            <person name="Wang F."/>
            <person name="Zeng X."/>
            <person name="Gao L."/>
            <person name="Bartlett D.H."/>
            <person name="Yu J."/>
            <person name="Hu S."/>
            <person name="Xiao X."/>
        </authorList>
    </citation>
    <scope>NUCLEOTIDE SEQUENCE [LARGE SCALE GENOMIC DNA]</scope>
    <source>
        <strain evidence="6">WP3 / JCM 13877</strain>
    </source>
</reference>
<dbReference type="STRING" id="225849.swp_4850"/>
<name>B8CUZ7_SHEPW</name>
<dbReference type="InterPro" id="IPR028974">
    <property type="entry name" value="TSP_type-3_rpt"/>
</dbReference>
<keyword evidence="6" id="KW-1185">Reference proteome</keyword>
<feature type="domain" description="GEVED" evidence="4">
    <location>
        <begin position="1191"/>
        <end position="1264"/>
    </location>
</feature>
<dbReference type="Gene3D" id="2.60.120.380">
    <property type="match status" value="1"/>
</dbReference>
<dbReference type="HOGENOM" id="CLU_256195_0_0_6"/>
<feature type="region of interest" description="Disordered" evidence="2">
    <location>
        <begin position="1265"/>
        <end position="1293"/>
    </location>
</feature>
<feature type="compositionally biased region" description="Basic and acidic residues" evidence="2">
    <location>
        <begin position="1073"/>
        <end position="1084"/>
    </location>
</feature>
<dbReference type="InterPro" id="IPR045474">
    <property type="entry name" value="GEVED"/>
</dbReference>
<feature type="active site" evidence="1">
    <location>
        <position position="575"/>
    </location>
</feature>
<dbReference type="PRINTS" id="PR00931">
    <property type="entry name" value="MICOLLPTASE"/>
</dbReference>
<feature type="chain" id="PRO_5002867002" evidence="3">
    <location>
        <begin position="26"/>
        <end position="1397"/>
    </location>
</feature>
<feature type="signal peptide" evidence="3">
    <location>
        <begin position="1"/>
        <end position="25"/>
    </location>
</feature>
<accession>B8CUZ7</accession>
<proteinExistence type="predicted"/>
<dbReference type="SUPFAM" id="SSF103647">
    <property type="entry name" value="TSP type-3 repeat"/>
    <property type="match status" value="1"/>
</dbReference>
<dbReference type="GO" id="GO:0005509">
    <property type="term" value="F:calcium ion binding"/>
    <property type="evidence" value="ECO:0007669"/>
    <property type="project" value="InterPro"/>
</dbReference>
<dbReference type="OrthoDB" id="9802683at2"/>
<dbReference type="Pfam" id="PF20009">
    <property type="entry name" value="GEVED"/>
    <property type="match status" value="1"/>
</dbReference>
<dbReference type="eggNOG" id="COG1512">
    <property type="taxonomic scope" value="Bacteria"/>
</dbReference>
<feature type="compositionally biased region" description="Acidic residues" evidence="2">
    <location>
        <begin position="1045"/>
        <end position="1055"/>
    </location>
</feature>
<dbReference type="GO" id="GO:0006508">
    <property type="term" value="P:proteolysis"/>
    <property type="evidence" value="ECO:0007669"/>
    <property type="project" value="InterPro"/>
</dbReference>
<dbReference type="eggNOG" id="COG5183">
    <property type="taxonomic scope" value="Bacteria"/>
</dbReference>
<evidence type="ECO:0000256" key="2">
    <source>
        <dbReference type="SAM" id="MobiDB-lite"/>
    </source>
</evidence>
<dbReference type="InterPro" id="IPR002169">
    <property type="entry name" value="Peptidase_M9A/M9B"/>
</dbReference>
<dbReference type="Pfam" id="PF01752">
    <property type="entry name" value="Peptidase_M9"/>
    <property type="match status" value="1"/>
</dbReference>
<dbReference type="RefSeq" id="WP_020914803.1">
    <property type="nucleotide sequence ID" value="NC_011566.1"/>
</dbReference>
<evidence type="ECO:0000313" key="6">
    <source>
        <dbReference type="Proteomes" id="UP000000753"/>
    </source>
</evidence>
<protein>
    <submittedName>
        <fullName evidence="5">Dihydroxyacid dehydratase/phosphogluconate dehydratase</fullName>
    </submittedName>
</protein>
<evidence type="ECO:0000259" key="4">
    <source>
        <dbReference type="Pfam" id="PF20009"/>
    </source>
</evidence>
<feature type="region of interest" description="Disordered" evidence="2">
    <location>
        <begin position="1036"/>
        <end position="1127"/>
    </location>
</feature>
<dbReference type="Gene3D" id="1.10.390.20">
    <property type="match status" value="1"/>
</dbReference>
<dbReference type="GO" id="GO:0004222">
    <property type="term" value="F:metalloendopeptidase activity"/>
    <property type="evidence" value="ECO:0007669"/>
    <property type="project" value="InterPro"/>
</dbReference>
<dbReference type="KEGG" id="swp:swp_4850"/>
<dbReference type="Gene3D" id="4.10.1080.10">
    <property type="entry name" value="TSP type-3 repeat"/>
    <property type="match status" value="1"/>
</dbReference>
<evidence type="ECO:0000256" key="1">
    <source>
        <dbReference type="PIRSR" id="PIRSR602169-1"/>
    </source>
</evidence>
<organism evidence="5 6">
    <name type="scientific">Shewanella piezotolerans (strain WP3 / JCM 13877)</name>
    <dbReference type="NCBI Taxonomy" id="225849"/>
    <lineage>
        <taxon>Bacteria</taxon>
        <taxon>Pseudomonadati</taxon>
        <taxon>Pseudomonadota</taxon>
        <taxon>Gammaproteobacteria</taxon>
        <taxon>Alteromonadales</taxon>
        <taxon>Shewanellaceae</taxon>
        <taxon>Shewanella</taxon>
    </lineage>
</organism>
<dbReference type="Gene3D" id="3.40.30.160">
    <property type="entry name" value="Collagenase ColT, N-terminal domain"/>
    <property type="match status" value="1"/>
</dbReference>
<gene>
    <name evidence="5" type="ordered locus">swp_4850</name>
</gene>
<dbReference type="GO" id="GO:0008270">
    <property type="term" value="F:zinc ion binding"/>
    <property type="evidence" value="ECO:0007669"/>
    <property type="project" value="InterPro"/>
</dbReference>